<protein>
    <submittedName>
        <fullName evidence="1">Uncharacterized protein</fullName>
    </submittedName>
</protein>
<name>A9KFL3_COXBN</name>
<dbReference type="HOGENOM" id="CLU_1812542_0_0_6"/>
<dbReference type="AlphaFoldDB" id="A9KFL3"/>
<dbReference type="Proteomes" id="UP000008555">
    <property type="component" value="Chromosome"/>
</dbReference>
<evidence type="ECO:0000313" key="1">
    <source>
        <dbReference type="EMBL" id="ABS76637.2"/>
    </source>
</evidence>
<reference evidence="1 2" key="1">
    <citation type="journal article" date="2009" name="Infect. Immun.">
        <title>Comparative genomics reveal extensive transposon-mediated genomic plasticity and diversity among potential effector proteins within the genus Coxiella.</title>
        <authorList>
            <person name="Beare P.A."/>
            <person name="Unsworth N."/>
            <person name="Andoh M."/>
            <person name="Voth D.E."/>
            <person name="Omsland A."/>
            <person name="Gilk S.D."/>
            <person name="Williams K.P."/>
            <person name="Sobral B.W."/>
            <person name="Kupko J.J.III."/>
            <person name="Porcella S.F."/>
            <person name="Samuel J.E."/>
            <person name="Heinzen R.A."/>
        </authorList>
    </citation>
    <scope>NUCLEOTIDE SEQUENCE [LARGE SCALE GENOMIC DNA]</scope>
    <source>
        <strain evidence="1 2">Dugway 5J108-111</strain>
    </source>
</reference>
<dbReference type="RefSeq" id="WP_011996832.1">
    <property type="nucleotide sequence ID" value="NC_009727.1"/>
</dbReference>
<gene>
    <name evidence="1" type="ordered locus">CBUD_0925</name>
</gene>
<dbReference type="KEGG" id="cbd:CBUD_0925"/>
<accession>A9KFL3</accession>
<organism evidence="1 2">
    <name type="scientific">Coxiella burnetii (strain Dugway 5J108-111)</name>
    <dbReference type="NCBI Taxonomy" id="434922"/>
    <lineage>
        <taxon>Bacteria</taxon>
        <taxon>Pseudomonadati</taxon>
        <taxon>Pseudomonadota</taxon>
        <taxon>Gammaproteobacteria</taxon>
        <taxon>Legionellales</taxon>
        <taxon>Coxiellaceae</taxon>
        <taxon>Coxiella</taxon>
    </lineage>
</organism>
<proteinExistence type="predicted"/>
<dbReference type="EMBL" id="CP000733">
    <property type="protein sequence ID" value="ABS76637.2"/>
    <property type="molecule type" value="Genomic_DNA"/>
</dbReference>
<evidence type="ECO:0000313" key="2">
    <source>
        <dbReference type="Proteomes" id="UP000008555"/>
    </source>
</evidence>
<sequence length="153" mass="17115">MTVNKSLILLLDNRRICSFDVLKQGVVMMRRSSAESKETETMLAIVHDAVKQGDVPALKEIDELGFPLEGEVYEKTDLPMVVAIKAKQFAVVNWLKKKGVNRVLFSGERNTQAADDFSIVSALKILSAIFEIKDIKAIKAFLQGVNLNVYHYS</sequence>